<feature type="non-terminal residue" evidence="1">
    <location>
        <position position="1"/>
    </location>
</feature>
<dbReference type="EMBL" id="CAJVPW010078316">
    <property type="protein sequence ID" value="CAG8799530.1"/>
    <property type="molecule type" value="Genomic_DNA"/>
</dbReference>
<sequence length="142" mass="16734">KILENIHSSSAKSNFERWCKKFELNENSFLYLSAIVKNDKVISNIHHVVPKYDVELHDLLLKKFHDQFNHRYYYLTYFALSEKHISIMQVEVQKYVNKCSVCAINSSIKEKTNMKSVISIASWQHVQIDLVNFQDFATINYG</sequence>
<name>A0ACA9RM31_9GLOM</name>
<proteinExistence type="predicted"/>
<protein>
    <submittedName>
        <fullName evidence="1">15558_t:CDS:1</fullName>
    </submittedName>
</protein>
<evidence type="ECO:0000313" key="1">
    <source>
        <dbReference type="EMBL" id="CAG8799530.1"/>
    </source>
</evidence>
<evidence type="ECO:0000313" key="2">
    <source>
        <dbReference type="Proteomes" id="UP000789366"/>
    </source>
</evidence>
<accession>A0ACA9RM31</accession>
<keyword evidence="2" id="KW-1185">Reference proteome</keyword>
<comment type="caution">
    <text evidence="1">The sequence shown here is derived from an EMBL/GenBank/DDBJ whole genome shotgun (WGS) entry which is preliminary data.</text>
</comment>
<gene>
    <name evidence="1" type="ORF">SPELUC_LOCUS17936</name>
</gene>
<organism evidence="1 2">
    <name type="scientific">Cetraspora pellucida</name>
    <dbReference type="NCBI Taxonomy" id="1433469"/>
    <lineage>
        <taxon>Eukaryota</taxon>
        <taxon>Fungi</taxon>
        <taxon>Fungi incertae sedis</taxon>
        <taxon>Mucoromycota</taxon>
        <taxon>Glomeromycotina</taxon>
        <taxon>Glomeromycetes</taxon>
        <taxon>Diversisporales</taxon>
        <taxon>Gigasporaceae</taxon>
        <taxon>Cetraspora</taxon>
    </lineage>
</organism>
<feature type="non-terminal residue" evidence="1">
    <location>
        <position position="142"/>
    </location>
</feature>
<dbReference type="Proteomes" id="UP000789366">
    <property type="component" value="Unassembled WGS sequence"/>
</dbReference>
<reference evidence="1" key="1">
    <citation type="submission" date="2021-06" db="EMBL/GenBank/DDBJ databases">
        <authorList>
            <person name="Kallberg Y."/>
            <person name="Tangrot J."/>
            <person name="Rosling A."/>
        </authorList>
    </citation>
    <scope>NUCLEOTIDE SEQUENCE</scope>
    <source>
        <strain evidence="1">28 12/20/2015</strain>
    </source>
</reference>